<feature type="region of interest" description="Disordered" evidence="1">
    <location>
        <begin position="230"/>
        <end position="255"/>
    </location>
</feature>
<feature type="compositionally biased region" description="Basic and acidic residues" evidence="1">
    <location>
        <begin position="1189"/>
        <end position="1198"/>
    </location>
</feature>
<feature type="compositionally biased region" description="Basic and acidic residues" evidence="1">
    <location>
        <begin position="840"/>
        <end position="857"/>
    </location>
</feature>
<feature type="compositionally biased region" description="Polar residues" evidence="1">
    <location>
        <begin position="1355"/>
        <end position="1366"/>
    </location>
</feature>
<feature type="compositionally biased region" description="Polar residues" evidence="1">
    <location>
        <begin position="687"/>
        <end position="697"/>
    </location>
</feature>
<dbReference type="Gene3D" id="2.40.50.140">
    <property type="entry name" value="Nucleic acid-binding proteins"/>
    <property type="match status" value="2"/>
</dbReference>
<reference evidence="2 3" key="1">
    <citation type="submission" date="2024-09" db="EMBL/GenBank/DDBJ databases">
        <title>A chromosome-level genome assembly of Gray's grenadier anchovy, Coilia grayii.</title>
        <authorList>
            <person name="Fu Z."/>
        </authorList>
    </citation>
    <scope>NUCLEOTIDE SEQUENCE [LARGE SCALE GENOMIC DNA]</scope>
    <source>
        <strain evidence="2">G4</strain>
        <tissue evidence="2">Muscle</tissue>
    </source>
</reference>
<feature type="region of interest" description="Disordered" evidence="1">
    <location>
        <begin position="1172"/>
        <end position="1200"/>
    </location>
</feature>
<feature type="compositionally biased region" description="Basic and acidic residues" evidence="1">
    <location>
        <begin position="518"/>
        <end position="551"/>
    </location>
</feature>
<feature type="compositionally biased region" description="Polar residues" evidence="1">
    <location>
        <begin position="1609"/>
        <end position="1624"/>
    </location>
</feature>
<feature type="compositionally biased region" description="Basic and acidic residues" evidence="1">
    <location>
        <begin position="636"/>
        <end position="661"/>
    </location>
</feature>
<dbReference type="Proteomes" id="UP001591681">
    <property type="component" value="Unassembled WGS sequence"/>
</dbReference>
<name>A0ABD1JAE0_9TELE</name>
<dbReference type="SUPFAM" id="SSF52266">
    <property type="entry name" value="SGNH hydrolase"/>
    <property type="match status" value="1"/>
</dbReference>
<dbReference type="Gene3D" id="3.40.50.1110">
    <property type="entry name" value="SGNH hydrolase"/>
    <property type="match status" value="1"/>
</dbReference>
<feature type="compositionally biased region" description="Basic residues" evidence="1">
    <location>
        <begin position="1342"/>
        <end position="1354"/>
    </location>
</feature>
<dbReference type="InterPro" id="IPR012340">
    <property type="entry name" value="NA-bd_OB-fold"/>
</dbReference>
<evidence type="ECO:0000256" key="1">
    <source>
        <dbReference type="SAM" id="MobiDB-lite"/>
    </source>
</evidence>
<dbReference type="InterPro" id="IPR036514">
    <property type="entry name" value="SGNH_hydro_sf"/>
</dbReference>
<feature type="compositionally biased region" description="Basic and acidic residues" evidence="1">
    <location>
        <begin position="698"/>
        <end position="717"/>
    </location>
</feature>
<gene>
    <name evidence="2" type="ORF">ACEWY4_020804</name>
</gene>
<feature type="compositionally biased region" description="Polar residues" evidence="1">
    <location>
        <begin position="1259"/>
        <end position="1272"/>
    </location>
</feature>
<feature type="compositionally biased region" description="Polar residues" evidence="1">
    <location>
        <begin position="585"/>
        <end position="598"/>
    </location>
</feature>
<feature type="region of interest" description="Disordered" evidence="1">
    <location>
        <begin position="567"/>
        <end position="925"/>
    </location>
</feature>
<feature type="region of interest" description="Disordered" evidence="1">
    <location>
        <begin position="1335"/>
        <end position="1436"/>
    </location>
</feature>
<sequence>MKLSLLCMRYEFSAGIIEREDLKTFPFSYKAFFGPRKFLIPGVKVHFTVFKQKKGEFATDVVLAPGGTEQLDPTVLPGVVVKTQANSMGSFQGLIRHEISGDPPVPFGKADFTGTLFKNDRVEFQLVVDLLTRAKRATNVKAVVPLSFQFTREKRDKGVIMTIQNSVLSIMSESYNNIYADTFENLSKEQLEVMDEVEFTTVEEGAVRLLKLPMGSVTFSCQDTPNVVQEGSAVDKVSSKKKPEPPVSEPPPPAPVQCVPDKAEAEETVVEDVCRKVHEGTVLTLPAKDTEAASSAAGNGTKELRHGSLQAFVEGVEKQLSFSAGDVLTKATMQVGDKVQFKMSTNPKTKAQRAVSVEIMADTFLDTDTKEQRKTGVVVGLSPIFEFGYIQPLQGAALYFKFCEVMEEKQLTLSEKVEFTAMTGKPGAEDQAIRIKRCAESVFSPTPKLEGASAKAAEKKKIIINLSAKTQNEEINPKHSGPDIGSKTVENNVCTQDLVKRDVGKEDLIEDLIVTGESKSKETPVEHQKSSHEKDSCSHSISKDVHDSKTKEQPICTNLAVNEEAVKKDLCEGSPSESKKEPGKNSKTQKQPVGSKQAVTKDLGVVKQPESKDESRKCSQTQKQPIGSKNVVVNKESVKKELGEAKQFKGKEETGKNDKVSSSDQKNVSQSRSQDKDKRPGHHHSHQSSSKEVTQGASKERTDRDRKSRSRSRERATRHTRSRSRSRENGRDRPVTQSKAVEEGKKKSSSSSSSSISYLKNDNVSHSKNRDGDGRSDHSSHRSSSTERRKGESKDRGDRDRRGRSRSRERSQRSHSDSRSRSESQERGGKNGYHQRRRSSSRERRRGQSKERSDRDRSRRSRSKEKSRDWDRGRERVRDRRRSLSPYCSDEGHGKRSNSRERSSRKRSRSKSSSPRRQTATVVSKTTLNLGVVSKDETTPELTSFRAKTQGARVEEVDEELAKRKKELEELHELLFRKRAIVSQQKKALEYDHTHQTGCSSQSLPPDGQEIPLLFSPNHEGTQDAALPKTPIKSILKKPKQFLESTVPLKDEDGPPPQKLSIYQLPSGKLFPIPMLPDHNDSALSRQSAVLYPAPTPCNTSGSAHPPLWETPSEQILTQSPLPRYPLSPPHSYVESEVKPEVSSNMERFINLLNKGVDSNLLSKMVKEAKEESAAIEQKQRSTASSPLRESHGDERYDPFQATEEDQEYLLPHEMPLEDGSGFSRILSMKPGLFVEDQFLKKCSVEEEEHFLYGDSVGDSEQGTGRHTTSVPPEQVREERTPGFFCHKEDTVTADREKSNDQFSEQVKNFLKSIGMDLEDSEISKMTDRLKERLRDAASLERKKRKRSPVRHRSQTNSSDSDNFRSVSPEKLSKRQVLVKYDPKSGLTKTFPNRPESPEPQSPESTLNPAKLLFSAPPPVPSPFSYPEPEQESTSNPAKLFTSAFPPPTVAGYPHPDGPYTGPQCVVPTYTPTTFVGDHSGMLPPQTDVHNPYNSATGTYPPQIYPPQTYPPHQMYQPLPVVVPTGMTSPTVPVASSSYSSYSPVLLPIIPSSSTAPQPSGNITPPILQTQRIQNMKQPSTVQMRNLKVIETQTLPPVQSEEVGKFSGGSKTTSETTPVQQKPATQIEKQKKKLEQFSQRWKQNNKKLMEARQECGKKDSTTGNITSKGGKNIWICGHSLVALAEKKANNSPEFGMQLGMDPKCVRVWWKGVQGMTWDQLVPQLHQLKLTWPRPDMLIIHLGGNDINRTAREELLSTMKDSLNSVRYILPDCLMVWSDILPRRYWKQGTTLVEDLDKTVDRNRELINSKMHTIIDELGGTAVTHENIGPALYRPDGIHLSGRGIDTFNKNMQDFLVKWKEEFCQESSTS</sequence>
<dbReference type="EMBL" id="JBHFQA010000018">
    <property type="protein sequence ID" value="KAL2083031.1"/>
    <property type="molecule type" value="Genomic_DNA"/>
</dbReference>
<proteinExistence type="predicted"/>
<protein>
    <submittedName>
        <fullName evidence="2">Uncharacterized protein</fullName>
    </submittedName>
</protein>
<accession>A0ABD1JAE0</accession>
<dbReference type="PANTHER" id="PTHR12913">
    <property type="entry name" value="UNR PROTEIN N-RAS UPSTREAM GENE PROTEIN"/>
    <property type="match status" value="1"/>
</dbReference>
<feature type="compositionally biased region" description="Pro residues" evidence="1">
    <location>
        <begin position="1416"/>
        <end position="1426"/>
    </location>
</feature>
<feature type="compositionally biased region" description="Pro residues" evidence="1">
    <location>
        <begin position="245"/>
        <end position="255"/>
    </location>
</feature>
<evidence type="ECO:0000313" key="2">
    <source>
        <dbReference type="EMBL" id="KAL2083031.1"/>
    </source>
</evidence>
<feature type="region of interest" description="Disordered" evidence="1">
    <location>
        <begin position="515"/>
        <end position="551"/>
    </location>
</feature>
<feature type="compositionally biased region" description="Basic and acidic residues" evidence="1">
    <location>
        <begin position="763"/>
        <end position="829"/>
    </location>
</feature>
<evidence type="ECO:0000313" key="3">
    <source>
        <dbReference type="Proteomes" id="UP001591681"/>
    </source>
</evidence>
<feature type="compositionally biased region" description="Polar residues" evidence="1">
    <location>
        <begin position="618"/>
        <end position="627"/>
    </location>
</feature>
<comment type="caution">
    <text evidence="2">The sequence shown here is derived from an EMBL/GenBank/DDBJ whole genome shotgun (WGS) entry which is preliminary data.</text>
</comment>
<feature type="compositionally biased region" description="Basic and acidic residues" evidence="1">
    <location>
        <begin position="890"/>
        <end position="902"/>
    </location>
</feature>
<dbReference type="PANTHER" id="PTHR12913:SF3">
    <property type="entry name" value="SI:DKEYP-121D4.3"/>
    <property type="match status" value="1"/>
</dbReference>
<organism evidence="2 3">
    <name type="scientific">Coilia grayii</name>
    <name type="common">Gray's grenadier anchovy</name>
    <dbReference type="NCBI Taxonomy" id="363190"/>
    <lineage>
        <taxon>Eukaryota</taxon>
        <taxon>Metazoa</taxon>
        <taxon>Chordata</taxon>
        <taxon>Craniata</taxon>
        <taxon>Vertebrata</taxon>
        <taxon>Euteleostomi</taxon>
        <taxon>Actinopterygii</taxon>
        <taxon>Neopterygii</taxon>
        <taxon>Teleostei</taxon>
        <taxon>Clupei</taxon>
        <taxon>Clupeiformes</taxon>
        <taxon>Clupeoidei</taxon>
        <taxon>Engraulidae</taxon>
        <taxon>Coilinae</taxon>
        <taxon>Coilia</taxon>
    </lineage>
</organism>
<feature type="region of interest" description="Disordered" evidence="1">
    <location>
        <begin position="1255"/>
        <end position="1278"/>
    </location>
</feature>
<feature type="compositionally biased region" description="Polar residues" evidence="1">
    <location>
        <begin position="662"/>
        <end position="672"/>
    </location>
</feature>
<feature type="compositionally biased region" description="Basic and acidic residues" evidence="1">
    <location>
        <begin position="864"/>
        <end position="878"/>
    </location>
</feature>
<feature type="compositionally biased region" description="Basic and acidic residues" evidence="1">
    <location>
        <begin position="725"/>
        <end position="746"/>
    </location>
</feature>
<feature type="region of interest" description="Disordered" evidence="1">
    <location>
        <begin position="1600"/>
        <end position="1628"/>
    </location>
</feature>
<feature type="compositionally biased region" description="Basic and acidic residues" evidence="1">
    <location>
        <begin position="567"/>
        <end position="584"/>
    </location>
</feature>
<feature type="region of interest" description="Disordered" evidence="1">
    <location>
        <begin position="992"/>
        <end position="1033"/>
    </location>
</feature>
<keyword evidence="3" id="KW-1185">Reference proteome</keyword>